<dbReference type="EMBL" id="BMPI01000015">
    <property type="protein sequence ID" value="GGM30559.1"/>
    <property type="molecule type" value="Genomic_DNA"/>
</dbReference>
<gene>
    <name evidence="1" type="ORF">GCM10007977_034800</name>
</gene>
<organism evidence="1 2">
    <name type="scientific">Dactylosporangium sucinum</name>
    <dbReference type="NCBI Taxonomy" id="1424081"/>
    <lineage>
        <taxon>Bacteria</taxon>
        <taxon>Bacillati</taxon>
        <taxon>Actinomycetota</taxon>
        <taxon>Actinomycetes</taxon>
        <taxon>Micromonosporales</taxon>
        <taxon>Micromonosporaceae</taxon>
        <taxon>Dactylosporangium</taxon>
    </lineage>
</organism>
<dbReference type="RefSeq" id="WP_190250891.1">
    <property type="nucleotide sequence ID" value="NZ_BMPI01000015.1"/>
</dbReference>
<name>A0A917WUR9_9ACTN</name>
<evidence type="ECO:0000313" key="2">
    <source>
        <dbReference type="Proteomes" id="UP000642070"/>
    </source>
</evidence>
<accession>A0A917WUR9</accession>
<protein>
    <recommendedName>
        <fullName evidence="3">Ribulose 1,5-bisphosphate carboxylase large subunit</fullName>
    </recommendedName>
</protein>
<reference evidence="1" key="1">
    <citation type="journal article" date="2014" name="Int. J. Syst. Evol. Microbiol.">
        <title>Complete genome sequence of Corynebacterium casei LMG S-19264T (=DSM 44701T), isolated from a smear-ripened cheese.</title>
        <authorList>
            <consortium name="US DOE Joint Genome Institute (JGI-PGF)"/>
            <person name="Walter F."/>
            <person name="Albersmeier A."/>
            <person name="Kalinowski J."/>
            <person name="Ruckert C."/>
        </authorList>
    </citation>
    <scope>NUCLEOTIDE SEQUENCE</scope>
    <source>
        <strain evidence="1">JCM 19831</strain>
    </source>
</reference>
<evidence type="ECO:0000313" key="1">
    <source>
        <dbReference type="EMBL" id="GGM30559.1"/>
    </source>
</evidence>
<reference evidence="1" key="2">
    <citation type="submission" date="2020-09" db="EMBL/GenBank/DDBJ databases">
        <authorList>
            <person name="Sun Q."/>
            <person name="Ohkuma M."/>
        </authorList>
    </citation>
    <scope>NUCLEOTIDE SEQUENCE</scope>
    <source>
        <strain evidence="1">JCM 19831</strain>
    </source>
</reference>
<dbReference type="AlphaFoldDB" id="A0A917WUR9"/>
<evidence type="ECO:0008006" key="3">
    <source>
        <dbReference type="Google" id="ProtNLM"/>
    </source>
</evidence>
<comment type="caution">
    <text evidence="1">The sequence shown here is derived from an EMBL/GenBank/DDBJ whole genome shotgun (WGS) entry which is preliminary data.</text>
</comment>
<sequence>MRLSLPLPSEIVDLAFSTAGRAVGVAASVAALPGRVVRIVDGVEVLLARATTTLDAAQQAVEDARAATERATAIVDRAVDLTQRVDAIVTHSAQTSAEAAALVTQARQTAAEAGAVVTQAGQTAGTAAQLIVAYEPGLRRFVEELSPEEVDAAIHMIDELPKLAHHLNTDVLPILASLDRAGPDIHELLEVTRDLRQAIIGIPGFAMLRRRGAADEAEREVEVVAKKARKRV</sequence>
<keyword evidence="2" id="KW-1185">Reference proteome</keyword>
<proteinExistence type="predicted"/>
<dbReference type="Proteomes" id="UP000642070">
    <property type="component" value="Unassembled WGS sequence"/>
</dbReference>